<comment type="caution">
    <text evidence="2">The sequence shown here is derived from an EMBL/GenBank/DDBJ whole genome shotgun (WGS) entry which is preliminary data.</text>
</comment>
<dbReference type="PANTHER" id="PTHR31504:SF1">
    <property type="entry name" value="ZW10 INTERACTOR"/>
    <property type="match status" value="1"/>
</dbReference>
<dbReference type="GO" id="GO:0000776">
    <property type="term" value="C:kinetochore"/>
    <property type="evidence" value="ECO:0007669"/>
    <property type="project" value="InterPro"/>
</dbReference>
<reference evidence="2" key="1">
    <citation type="submission" date="2021-01" db="EMBL/GenBank/DDBJ databases">
        <title>A chromosome-scale assembly of European eel, Anguilla anguilla.</title>
        <authorList>
            <person name="Henkel C."/>
            <person name="Jong-Raadsen S.A."/>
            <person name="Dufour S."/>
            <person name="Weltzien F.-A."/>
            <person name="Palstra A.P."/>
            <person name="Pelster B."/>
            <person name="Spaink H.P."/>
            <person name="Van Den Thillart G.E."/>
            <person name="Jansen H."/>
            <person name="Zahm M."/>
            <person name="Klopp C."/>
            <person name="Cedric C."/>
            <person name="Louis A."/>
            <person name="Berthelot C."/>
            <person name="Parey E."/>
            <person name="Roest Crollius H."/>
            <person name="Montfort J."/>
            <person name="Robinson-Rechavi M."/>
            <person name="Bucao C."/>
            <person name="Bouchez O."/>
            <person name="Gislard M."/>
            <person name="Lluch J."/>
            <person name="Milhes M."/>
            <person name="Lampietro C."/>
            <person name="Lopez Roques C."/>
            <person name="Donnadieu C."/>
            <person name="Braasch I."/>
            <person name="Desvignes T."/>
            <person name="Postlethwait J."/>
            <person name="Bobe J."/>
            <person name="Guiguen Y."/>
            <person name="Dirks R."/>
        </authorList>
    </citation>
    <scope>NUCLEOTIDE SEQUENCE</scope>
    <source>
        <strain evidence="2">Tag_6206</strain>
        <tissue evidence="2">Liver</tissue>
    </source>
</reference>
<dbReference type="Pfam" id="PF15556">
    <property type="entry name" value="Zwint"/>
    <property type="match status" value="1"/>
</dbReference>
<accession>A0A9D3LMP5</accession>
<gene>
    <name evidence="2" type="ORF">ANANG_G00297880</name>
</gene>
<dbReference type="EMBL" id="JAFIRN010000017">
    <property type="protein sequence ID" value="KAG5833062.1"/>
    <property type="molecule type" value="Genomic_DNA"/>
</dbReference>
<proteinExistence type="predicted"/>
<keyword evidence="1" id="KW-0175">Coiled coil</keyword>
<evidence type="ECO:0000313" key="2">
    <source>
        <dbReference type="EMBL" id="KAG5833062.1"/>
    </source>
</evidence>
<sequence>MATERAQLLLDWYESAQKAFFTASDVQDTGEAEPPAAVMVPYLTDSRKKLKMTQLQLSVLDRMLLLLESAQPPHLLDGSPVPDTGADTRACLGALKSAYAEGVERVEGLIAALLDRMDQAGRKKEQLQQLLCALERKKEELEEQQRMKEKKDVKEEKLSSLKLQELEESLLASQRALHLTERRISELVAQTDAYLTSLDSWTLLRDGLQRSVQATLGLTGYKLLWAGPLELCVELVPQVHRPDLANLRPLPLTLTWTPDGLFNIQSQEAAGILDGALQGPLSQVSSTLQEVCQRYLSQGEMLAEIQEMHSRFAIDWRPAQRLLVFLKSASVVCHLSVGEGYPSRGRASLVSIRGEKGPLNIDALQAPQVNPSLSEWLEFLSSCPEI</sequence>
<protein>
    <submittedName>
        <fullName evidence="2">Uncharacterized protein</fullName>
    </submittedName>
</protein>
<dbReference type="AlphaFoldDB" id="A0A9D3LMP5"/>
<dbReference type="Proteomes" id="UP001044222">
    <property type="component" value="Chromosome 17"/>
</dbReference>
<keyword evidence="3" id="KW-1185">Reference proteome</keyword>
<name>A0A9D3LMP5_ANGAN</name>
<feature type="coiled-coil region" evidence="1">
    <location>
        <begin position="110"/>
        <end position="183"/>
    </location>
</feature>
<evidence type="ECO:0000256" key="1">
    <source>
        <dbReference type="SAM" id="Coils"/>
    </source>
</evidence>
<dbReference type="OMA" id="AIDWCPA"/>
<organism evidence="2 3">
    <name type="scientific">Anguilla anguilla</name>
    <name type="common">European freshwater eel</name>
    <name type="synonym">Muraena anguilla</name>
    <dbReference type="NCBI Taxonomy" id="7936"/>
    <lineage>
        <taxon>Eukaryota</taxon>
        <taxon>Metazoa</taxon>
        <taxon>Chordata</taxon>
        <taxon>Craniata</taxon>
        <taxon>Vertebrata</taxon>
        <taxon>Euteleostomi</taxon>
        <taxon>Actinopterygii</taxon>
        <taxon>Neopterygii</taxon>
        <taxon>Teleostei</taxon>
        <taxon>Anguilliformes</taxon>
        <taxon>Anguillidae</taxon>
        <taxon>Anguilla</taxon>
    </lineage>
</organism>
<dbReference type="PANTHER" id="PTHR31504">
    <property type="entry name" value="ZW10 INTERACTOR ZWINT"/>
    <property type="match status" value="1"/>
</dbReference>
<evidence type="ECO:0000313" key="3">
    <source>
        <dbReference type="Proteomes" id="UP001044222"/>
    </source>
</evidence>
<dbReference type="InterPro" id="IPR029092">
    <property type="entry name" value="Zwint-1"/>
</dbReference>
<dbReference type="OrthoDB" id="9893446at2759"/>